<dbReference type="InterPro" id="IPR052734">
    <property type="entry name" value="Nod_factor_acetyltransferase"/>
</dbReference>
<name>A6BHE4_9FIRM</name>
<dbReference type="EMBL" id="AAXB02000008">
    <property type="protein sequence ID" value="EDM62904.1"/>
    <property type="molecule type" value="Genomic_DNA"/>
</dbReference>
<dbReference type="AlphaFoldDB" id="A6BHE4"/>
<dbReference type="InterPro" id="IPR002656">
    <property type="entry name" value="Acyl_transf_3_dom"/>
</dbReference>
<feature type="transmembrane region" description="Helical" evidence="1">
    <location>
        <begin position="298"/>
        <end position="321"/>
    </location>
</feature>
<dbReference type="HOGENOM" id="CLU_047004_1_0_9"/>
<reference evidence="3 4" key="2">
    <citation type="submission" date="2007-04" db="EMBL/GenBank/DDBJ databases">
        <title>Draft genome sequence of Dorea longicatena (DSM 13814).</title>
        <authorList>
            <person name="Sudarsanam P."/>
            <person name="Ley R."/>
            <person name="Guruge J."/>
            <person name="Turnbaugh P.J."/>
            <person name="Mahowald M."/>
            <person name="Liep D."/>
            <person name="Gordon J."/>
        </authorList>
    </citation>
    <scope>NUCLEOTIDE SEQUENCE [LARGE SCALE GENOMIC DNA]</scope>
    <source>
        <strain evidence="3 4">DSM 13814</strain>
    </source>
</reference>
<protein>
    <recommendedName>
        <fullName evidence="2">Acyltransferase 3 domain-containing protein</fullName>
    </recommendedName>
</protein>
<evidence type="ECO:0000256" key="1">
    <source>
        <dbReference type="SAM" id="Phobius"/>
    </source>
</evidence>
<accession>A6BHE4</accession>
<feature type="transmembrane region" description="Helical" evidence="1">
    <location>
        <begin position="48"/>
        <end position="68"/>
    </location>
</feature>
<feature type="transmembrane region" description="Helical" evidence="1">
    <location>
        <begin position="268"/>
        <end position="286"/>
    </location>
</feature>
<keyword evidence="1" id="KW-1133">Transmembrane helix</keyword>
<feature type="transmembrane region" description="Helical" evidence="1">
    <location>
        <begin position="80"/>
        <end position="102"/>
    </location>
</feature>
<sequence length="338" mass="38697">MEEKKVTVSVRDSQMDNIKAILLFLVALGHTLDVYKDVWNVNMYLMKYIYLFHMPLFAFITGYFTKNTEKARNFAIEKCLIPYILLQSLYVIMGKLMIHMGLANFNSGVFNGSLLVPSSAFYYLLAVFVWKLTAKEFMNLRHPFIISVALGLLVSVTKMQEFHMGYGAVFALLPFFVAGVLCDEKLLLRIRNSKKIFSILILGLCIIPAVKLPYSIHSVRSSYQTAGFSDIFGIGYRIIFYIIALLMGYAVISITSRKRNVFTHIGEASILVYAGSTFLAPHGYLILNKIFGFSKNNWINLITMMIYCIILIWVCAIPTFLKLYNWILSKINYILFKK</sequence>
<dbReference type="Pfam" id="PF01757">
    <property type="entry name" value="Acyl_transf_3"/>
    <property type="match status" value="1"/>
</dbReference>
<dbReference type="Proteomes" id="UP000004016">
    <property type="component" value="Unassembled WGS sequence"/>
</dbReference>
<feature type="domain" description="Acyltransferase 3" evidence="2">
    <location>
        <begin position="14"/>
        <end position="316"/>
    </location>
</feature>
<dbReference type="GO" id="GO:0016747">
    <property type="term" value="F:acyltransferase activity, transferring groups other than amino-acyl groups"/>
    <property type="evidence" value="ECO:0007669"/>
    <property type="project" value="InterPro"/>
</dbReference>
<comment type="caution">
    <text evidence="3">The sequence shown here is derived from an EMBL/GenBank/DDBJ whole genome shotgun (WGS) entry which is preliminary data.</text>
</comment>
<keyword evidence="1" id="KW-0812">Transmembrane</keyword>
<dbReference type="PANTHER" id="PTHR37312">
    <property type="entry name" value="MEMBRANE-BOUND ACYLTRANSFERASE YKRP-RELATED"/>
    <property type="match status" value="1"/>
</dbReference>
<dbReference type="RefSeq" id="WP_006428598.1">
    <property type="nucleotide sequence ID" value="NZ_DS264416.1"/>
</dbReference>
<feature type="transmembrane region" description="Helical" evidence="1">
    <location>
        <begin position="196"/>
        <end position="214"/>
    </location>
</feature>
<proteinExistence type="predicted"/>
<feature type="transmembrane region" description="Helical" evidence="1">
    <location>
        <begin position="142"/>
        <end position="159"/>
    </location>
</feature>
<evidence type="ECO:0000313" key="3">
    <source>
        <dbReference type="EMBL" id="EDM62904.1"/>
    </source>
</evidence>
<evidence type="ECO:0000259" key="2">
    <source>
        <dbReference type="Pfam" id="PF01757"/>
    </source>
</evidence>
<evidence type="ECO:0000313" key="4">
    <source>
        <dbReference type="Proteomes" id="UP000004016"/>
    </source>
</evidence>
<gene>
    <name evidence="3" type="ORF">DORLON_01720</name>
</gene>
<dbReference type="GeneID" id="93136352"/>
<reference evidence="3 4" key="1">
    <citation type="submission" date="2007-03" db="EMBL/GenBank/DDBJ databases">
        <authorList>
            <person name="Fulton L."/>
            <person name="Clifton S."/>
            <person name="Fulton B."/>
            <person name="Xu J."/>
            <person name="Minx P."/>
            <person name="Pepin K.H."/>
            <person name="Johnson M."/>
            <person name="Thiruvilangam P."/>
            <person name="Bhonagiri V."/>
            <person name="Nash W.E."/>
            <person name="Mardis E.R."/>
            <person name="Wilson R.K."/>
        </authorList>
    </citation>
    <scope>NUCLEOTIDE SEQUENCE [LARGE SCALE GENOMIC DNA]</scope>
    <source>
        <strain evidence="3 4">DSM 13814</strain>
    </source>
</reference>
<feature type="transmembrane region" description="Helical" evidence="1">
    <location>
        <begin position="20"/>
        <end position="36"/>
    </location>
</feature>
<organism evidence="3 4">
    <name type="scientific">Dorea longicatena DSM 13814</name>
    <dbReference type="NCBI Taxonomy" id="411462"/>
    <lineage>
        <taxon>Bacteria</taxon>
        <taxon>Bacillati</taxon>
        <taxon>Bacillota</taxon>
        <taxon>Clostridia</taxon>
        <taxon>Lachnospirales</taxon>
        <taxon>Lachnospiraceae</taxon>
        <taxon>Dorea</taxon>
    </lineage>
</organism>
<dbReference type="PANTHER" id="PTHR37312:SF1">
    <property type="entry name" value="MEMBRANE-BOUND ACYLTRANSFERASE YKRP-RELATED"/>
    <property type="match status" value="1"/>
</dbReference>
<feature type="transmembrane region" description="Helical" evidence="1">
    <location>
        <begin position="165"/>
        <end position="184"/>
    </location>
</feature>
<feature type="transmembrane region" description="Helical" evidence="1">
    <location>
        <begin position="234"/>
        <end position="256"/>
    </location>
</feature>
<keyword evidence="1" id="KW-0472">Membrane</keyword>
<feature type="transmembrane region" description="Helical" evidence="1">
    <location>
        <begin position="108"/>
        <end position="130"/>
    </location>
</feature>
<dbReference type="eggNOG" id="COG3594">
    <property type="taxonomic scope" value="Bacteria"/>
</dbReference>